<reference evidence="3" key="2">
    <citation type="submission" date="2013-12" db="EMBL/GenBank/DDBJ databases">
        <authorList>
            <person name="Yu Y."/>
            <person name="Lee S."/>
            <person name="de Baynast K."/>
            <person name="Wissotski M."/>
            <person name="Liu L."/>
            <person name="Talag J."/>
            <person name="Goicoechea J."/>
            <person name="Angelova A."/>
            <person name="Jetty R."/>
            <person name="Kudrna D."/>
            <person name="Golser W."/>
            <person name="Rivera L."/>
            <person name="Zhang J."/>
            <person name="Wing R."/>
        </authorList>
    </citation>
    <scope>NUCLEOTIDE SEQUENCE</scope>
</reference>
<proteinExistence type="predicted"/>
<sequence>MGTFTLVPPLPQVTRVPPSLPPNLPSPASSRSAAARARTAAAGRSSPSYPCSLGGGASSAGGRQRPDPAAARPDLVPPTTDPRQKQSGDGWLWGRRDGRERADAAAAARGRRGRLHAGGGDDVLVPRLPFPCDGVKPMAPEVARSGSAVARSRFPGSGVA</sequence>
<dbReference type="Gramene" id="LPERR06G21380.1">
    <property type="protein sequence ID" value="LPERR06G21380.1"/>
    <property type="gene ID" value="LPERR06G21380"/>
</dbReference>
<protein>
    <submittedName>
        <fullName evidence="2">Uncharacterized protein</fullName>
    </submittedName>
</protein>
<name>A0A0D9WTJ8_9ORYZ</name>
<organism evidence="2 3">
    <name type="scientific">Leersia perrieri</name>
    <dbReference type="NCBI Taxonomy" id="77586"/>
    <lineage>
        <taxon>Eukaryota</taxon>
        <taxon>Viridiplantae</taxon>
        <taxon>Streptophyta</taxon>
        <taxon>Embryophyta</taxon>
        <taxon>Tracheophyta</taxon>
        <taxon>Spermatophyta</taxon>
        <taxon>Magnoliopsida</taxon>
        <taxon>Liliopsida</taxon>
        <taxon>Poales</taxon>
        <taxon>Poaceae</taxon>
        <taxon>BOP clade</taxon>
        <taxon>Oryzoideae</taxon>
        <taxon>Oryzeae</taxon>
        <taxon>Oryzinae</taxon>
        <taxon>Leersia</taxon>
    </lineage>
</organism>
<dbReference type="Proteomes" id="UP000032180">
    <property type="component" value="Chromosome 6"/>
</dbReference>
<keyword evidence="3" id="KW-1185">Reference proteome</keyword>
<accession>A0A0D9WTJ8</accession>
<dbReference type="HOGENOM" id="CLU_1654685_0_0_1"/>
<evidence type="ECO:0000256" key="1">
    <source>
        <dbReference type="SAM" id="MobiDB-lite"/>
    </source>
</evidence>
<dbReference type="AlphaFoldDB" id="A0A0D9WTJ8"/>
<feature type="compositionally biased region" description="Low complexity" evidence="1">
    <location>
        <begin position="26"/>
        <end position="48"/>
    </location>
</feature>
<feature type="region of interest" description="Disordered" evidence="1">
    <location>
        <begin position="1"/>
        <end position="126"/>
    </location>
</feature>
<feature type="compositionally biased region" description="Basic and acidic residues" evidence="1">
    <location>
        <begin position="94"/>
        <end position="103"/>
    </location>
</feature>
<dbReference type="EnsemblPlants" id="LPERR06G21380.1">
    <property type="protein sequence ID" value="LPERR06G21380.1"/>
    <property type="gene ID" value="LPERR06G21380"/>
</dbReference>
<evidence type="ECO:0000313" key="3">
    <source>
        <dbReference type="Proteomes" id="UP000032180"/>
    </source>
</evidence>
<reference evidence="2" key="3">
    <citation type="submission" date="2015-04" db="UniProtKB">
        <authorList>
            <consortium name="EnsemblPlants"/>
        </authorList>
    </citation>
    <scope>IDENTIFICATION</scope>
</reference>
<reference evidence="2 3" key="1">
    <citation type="submission" date="2012-08" db="EMBL/GenBank/DDBJ databases">
        <title>Oryza genome evolution.</title>
        <authorList>
            <person name="Wing R.A."/>
        </authorList>
    </citation>
    <scope>NUCLEOTIDE SEQUENCE</scope>
</reference>
<evidence type="ECO:0000313" key="2">
    <source>
        <dbReference type="EnsemblPlants" id="LPERR06G21380.1"/>
    </source>
</evidence>